<reference evidence="1" key="1">
    <citation type="journal article" date="2015" name="Nature">
        <title>Complex archaea that bridge the gap between prokaryotes and eukaryotes.</title>
        <authorList>
            <person name="Spang A."/>
            <person name="Saw J.H."/>
            <person name="Jorgensen S.L."/>
            <person name="Zaremba-Niedzwiedzka K."/>
            <person name="Martijn J."/>
            <person name="Lind A.E."/>
            <person name="van Eijk R."/>
            <person name="Schleper C."/>
            <person name="Guy L."/>
            <person name="Ettema T.J."/>
        </authorList>
    </citation>
    <scope>NUCLEOTIDE SEQUENCE</scope>
</reference>
<organism evidence="1">
    <name type="scientific">marine sediment metagenome</name>
    <dbReference type="NCBI Taxonomy" id="412755"/>
    <lineage>
        <taxon>unclassified sequences</taxon>
        <taxon>metagenomes</taxon>
        <taxon>ecological metagenomes</taxon>
    </lineage>
</organism>
<accession>A0A0F8WCB3</accession>
<dbReference type="AlphaFoldDB" id="A0A0F8WCB3"/>
<proteinExistence type="predicted"/>
<feature type="non-terminal residue" evidence="1">
    <location>
        <position position="1"/>
    </location>
</feature>
<name>A0A0F8WCB3_9ZZZZ</name>
<sequence length="330" mass="34129">VPTLKYMGPFGPGVYIDSGSGNTNTVVGTDGIIDNPVSTFAAARTIADAIGANGINRYYIEGNSDITLAATHVDWEFCGVGAVADNIVNLGSQDVSRSRFCNLTLEGTQGGAGRIEAVECALQDPGGGATTLHIFALRCGLVDDVEIDTSNNNVFESCFSLVAGATTPYIIATGASGTLEIRHYSGGIELKGLSASHNVSIEGMGQVVFNANCNVNATVSIRGLFTITDNTGGMSSLTQDAVVNMLKINAEVDAALDTAISELGVAQPSATPSIRNAVMLLYMALRNKTGVPTSGSPDLLQVFDDSDTLIAKKTLTDVAGDYAEAKMVSG</sequence>
<dbReference type="EMBL" id="LAZR01065986">
    <property type="protein sequence ID" value="KKK54452.1"/>
    <property type="molecule type" value="Genomic_DNA"/>
</dbReference>
<gene>
    <name evidence="1" type="ORF">LCGC14_3084610</name>
</gene>
<protein>
    <submittedName>
        <fullName evidence="1">Uncharacterized protein</fullName>
    </submittedName>
</protein>
<comment type="caution">
    <text evidence="1">The sequence shown here is derived from an EMBL/GenBank/DDBJ whole genome shotgun (WGS) entry which is preliminary data.</text>
</comment>
<evidence type="ECO:0000313" key="1">
    <source>
        <dbReference type="EMBL" id="KKK54452.1"/>
    </source>
</evidence>